<sequence>MRGGQRNVLGGELKPCSVDPMTGFTRSGSCEGHEADRGCHAICAQMTEEFLQFSRQAGNDLSTPRPEYHFPGLKEGDRWCLCASRWEEARLAGKAPLVVLESTHELALGQTKLKDLRKHALDVAG</sequence>
<comment type="caution">
    <text evidence="1">The sequence shown here is derived from an EMBL/GenBank/DDBJ whole genome shotgun (WGS) entry which is preliminary data.</text>
</comment>
<evidence type="ECO:0000313" key="1">
    <source>
        <dbReference type="EMBL" id="KRO62306.1"/>
    </source>
</evidence>
<organism evidence="1 2">
    <name type="scientific">Verrucomicrobia subdivision 6 bacterium BACL9 MAG-120507-bin52</name>
    <dbReference type="NCBI Taxonomy" id="1655590"/>
    <lineage>
        <taxon>Bacteria</taxon>
        <taxon>Pseudomonadati</taxon>
        <taxon>Verrucomicrobiota</taxon>
        <taxon>Verrucomicrobiia</taxon>
        <taxon>Verrucomicrobiales</taxon>
        <taxon>Verrucomicrobia subdivision 6</taxon>
    </lineage>
</organism>
<dbReference type="Gene3D" id="3.30.56.110">
    <property type="entry name" value="Protein of unknown function DUF2237"/>
    <property type="match status" value="1"/>
</dbReference>
<dbReference type="InterPro" id="IPR018714">
    <property type="entry name" value="DUF2237"/>
</dbReference>
<dbReference type="Pfam" id="PF09996">
    <property type="entry name" value="DUF2237"/>
    <property type="match status" value="1"/>
</dbReference>
<proteinExistence type="predicted"/>
<evidence type="ECO:0000313" key="2">
    <source>
        <dbReference type="Proteomes" id="UP000051269"/>
    </source>
</evidence>
<protein>
    <recommendedName>
        <fullName evidence="3">DUF2237 domain-containing protein</fullName>
    </recommendedName>
</protein>
<dbReference type="PANTHER" id="PTHR37466:SF1">
    <property type="entry name" value="SLR1628 PROTEIN"/>
    <property type="match status" value="1"/>
</dbReference>
<gene>
    <name evidence="1" type="ORF">ABR82_00810</name>
</gene>
<dbReference type="EMBL" id="LIBO01000098">
    <property type="protein sequence ID" value="KRO62306.1"/>
    <property type="molecule type" value="Genomic_DNA"/>
</dbReference>
<dbReference type="Proteomes" id="UP000051269">
    <property type="component" value="Unassembled WGS sequence"/>
</dbReference>
<dbReference type="AlphaFoldDB" id="A0A0R2RM99"/>
<accession>A0A0R2RM99</accession>
<name>A0A0R2RM99_9BACT</name>
<dbReference type="PANTHER" id="PTHR37466">
    <property type="entry name" value="SLR1628 PROTEIN"/>
    <property type="match status" value="1"/>
</dbReference>
<reference evidence="1 2" key="1">
    <citation type="submission" date="2015-10" db="EMBL/GenBank/DDBJ databases">
        <title>Metagenome-Assembled Genomes uncover a global brackish microbiome.</title>
        <authorList>
            <person name="Hugerth L.W."/>
            <person name="Larsson J."/>
            <person name="Alneberg J."/>
            <person name="Lindh M.V."/>
            <person name="Legrand C."/>
            <person name="Pinhassi J."/>
            <person name="Andersson A.F."/>
        </authorList>
    </citation>
    <scope>NUCLEOTIDE SEQUENCE [LARGE SCALE GENOMIC DNA]</scope>
    <source>
        <strain evidence="1">BACL18 MAG-120507-bin52</strain>
    </source>
</reference>
<evidence type="ECO:0008006" key="3">
    <source>
        <dbReference type="Google" id="ProtNLM"/>
    </source>
</evidence>